<name>A3V995_9RHOB</name>
<reference evidence="1 2" key="1">
    <citation type="submission" date="2006-01" db="EMBL/GenBank/DDBJ databases">
        <authorList>
            <person name="Hagstrom A."/>
            <person name="Ferriera S."/>
            <person name="Johnson J."/>
            <person name="Kravitz S."/>
            <person name="Halpern A."/>
            <person name="Remington K."/>
            <person name="Beeson K."/>
            <person name="Tran B."/>
            <person name="Rogers Y.-H."/>
            <person name="Friedman R."/>
            <person name="Venter J.C."/>
        </authorList>
    </citation>
    <scope>NUCLEOTIDE SEQUENCE [LARGE SCALE GENOMIC DNA]</scope>
    <source>
        <strain evidence="1 2">SKA53</strain>
    </source>
</reference>
<dbReference type="AlphaFoldDB" id="A3V995"/>
<comment type="caution">
    <text evidence="1">The sequence shown here is derived from an EMBL/GenBank/DDBJ whole genome shotgun (WGS) entry which is preliminary data.</text>
</comment>
<organism evidence="1 2">
    <name type="scientific">Yoonia vestfoldensis SKA53</name>
    <dbReference type="NCBI Taxonomy" id="314232"/>
    <lineage>
        <taxon>Bacteria</taxon>
        <taxon>Pseudomonadati</taxon>
        <taxon>Pseudomonadota</taxon>
        <taxon>Alphaproteobacteria</taxon>
        <taxon>Rhodobacterales</taxon>
        <taxon>Paracoccaceae</taxon>
        <taxon>Yoonia</taxon>
    </lineage>
</organism>
<dbReference type="Proteomes" id="UP000004507">
    <property type="component" value="Unassembled WGS sequence"/>
</dbReference>
<evidence type="ECO:0000313" key="2">
    <source>
        <dbReference type="Proteomes" id="UP000004507"/>
    </source>
</evidence>
<dbReference type="HOGENOM" id="CLU_2569710_0_0_5"/>
<keyword evidence="2" id="KW-1185">Reference proteome</keyword>
<accession>A3V995</accession>
<evidence type="ECO:0000313" key="1">
    <source>
        <dbReference type="EMBL" id="EAQ05265.1"/>
    </source>
</evidence>
<dbReference type="EMBL" id="AAMS01000011">
    <property type="protein sequence ID" value="EAQ05265.1"/>
    <property type="molecule type" value="Genomic_DNA"/>
</dbReference>
<sequence length="81" mass="8778">MGTIRGKVLMRMHRRKQIYVITSWAVCTNNMLNENFKAHLLTYLLRLAQTASIAQVLIVAAVAGGGHTAGASPRTPGIFGL</sequence>
<dbReference type="STRING" id="314232.SKA53_05800"/>
<protein>
    <submittedName>
        <fullName evidence="1">Uncharacterized protein</fullName>
    </submittedName>
</protein>
<proteinExistence type="predicted"/>
<gene>
    <name evidence="1" type="ORF">SKA53_05800</name>
</gene>